<dbReference type="SUPFAM" id="SSF56601">
    <property type="entry name" value="beta-lactamase/transpeptidase-like"/>
    <property type="match status" value="1"/>
</dbReference>
<name>A0A1J5QHR2_9ZZZZ</name>
<dbReference type="InterPro" id="IPR050396">
    <property type="entry name" value="Glycosyltr_51/Transpeptidase"/>
</dbReference>
<dbReference type="InterPro" id="IPR001264">
    <property type="entry name" value="Glyco_trans_51"/>
</dbReference>
<keyword evidence="1" id="KW-0121">Carboxypeptidase</keyword>
<keyword evidence="2" id="KW-0378">Hydrolase</keyword>
<dbReference type="EC" id="2.4.99.28" evidence="6"/>
<dbReference type="InterPro" id="IPR036950">
    <property type="entry name" value="PBP_transglycosylase"/>
</dbReference>
<keyword evidence="4" id="KW-0808">Transferase</keyword>
<dbReference type="GO" id="GO:0008955">
    <property type="term" value="F:peptidoglycan glycosyltransferase activity"/>
    <property type="evidence" value="ECO:0007669"/>
    <property type="project" value="UniProtKB-EC"/>
</dbReference>
<keyword evidence="3" id="KW-0328">Glycosyltransferase</keyword>
<dbReference type="PANTHER" id="PTHR32282:SF24">
    <property type="entry name" value="GLYCOSYL TRANSFERASE FAMILY 51 DOMAIN-CONTAINING PROTEIN"/>
    <property type="match status" value="1"/>
</dbReference>
<keyword evidence="5" id="KW-0511">Multifunctional enzyme</keyword>
<dbReference type="InterPro" id="IPR023346">
    <property type="entry name" value="Lysozyme-like_dom_sf"/>
</dbReference>
<keyword evidence="2" id="KW-0645">Protease</keyword>
<evidence type="ECO:0000256" key="1">
    <source>
        <dbReference type="ARBA" id="ARBA00022645"/>
    </source>
</evidence>
<dbReference type="GO" id="GO:0009252">
    <property type="term" value="P:peptidoglycan biosynthetic process"/>
    <property type="evidence" value="ECO:0007669"/>
    <property type="project" value="TreeGrafter"/>
</dbReference>
<gene>
    <name evidence="9" type="ORF">GALL_351290</name>
</gene>
<dbReference type="Pfam" id="PF00912">
    <property type="entry name" value="Transgly"/>
    <property type="match status" value="1"/>
</dbReference>
<evidence type="ECO:0000259" key="8">
    <source>
        <dbReference type="Pfam" id="PF00912"/>
    </source>
</evidence>
<comment type="caution">
    <text evidence="9">The sequence shown here is derived from an EMBL/GenBank/DDBJ whole genome shotgun (WGS) entry which is preliminary data.</text>
</comment>
<dbReference type="AlphaFoldDB" id="A0A1J5QHR2"/>
<evidence type="ECO:0000313" key="9">
    <source>
        <dbReference type="EMBL" id="OIQ83081.1"/>
    </source>
</evidence>
<dbReference type="SUPFAM" id="SSF53955">
    <property type="entry name" value="Lysozyme-like"/>
    <property type="match status" value="1"/>
</dbReference>
<proteinExistence type="predicted"/>
<accession>A0A1J5QHR2</accession>
<reference evidence="9" key="1">
    <citation type="submission" date="2016-10" db="EMBL/GenBank/DDBJ databases">
        <title>Sequence of Gallionella enrichment culture.</title>
        <authorList>
            <person name="Poehlein A."/>
            <person name="Muehling M."/>
            <person name="Daniel R."/>
        </authorList>
    </citation>
    <scope>NUCLEOTIDE SEQUENCE</scope>
</reference>
<dbReference type="GO" id="GO:0004180">
    <property type="term" value="F:carboxypeptidase activity"/>
    <property type="evidence" value="ECO:0007669"/>
    <property type="project" value="UniProtKB-KW"/>
</dbReference>
<dbReference type="Gene3D" id="3.40.710.10">
    <property type="entry name" value="DD-peptidase/beta-lactamase superfamily"/>
    <property type="match status" value="1"/>
</dbReference>
<dbReference type="PANTHER" id="PTHR32282">
    <property type="entry name" value="BINDING PROTEIN TRANSPEPTIDASE, PUTATIVE-RELATED"/>
    <property type="match status" value="1"/>
</dbReference>
<evidence type="ECO:0000256" key="4">
    <source>
        <dbReference type="ARBA" id="ARBA00022679"/>
    </source>
</evidence>
<comment type="catalytic activity">
    <reaction evidence="7">
        <text>[GlcNAc-(1-&gt;4)-Mur2Ac(oyl-L-Ala-gamma-D-Glu-L-Lys-D-Ala-D-Ala)](n)-di-trans,octa-cis-undecaprenyl diphosphate + beta-D-GlcNAc-(1-&gt;4)-Mur2Ac(oyl-L-Ala-gamma-D-Glu-L-Lys-D-Ala-D-Ala)-di-trans,octa-cis-undecaprenyl diphosphate = [GlcNAc-(1-&gt;4)-Mur2Ac(oyl-L-Ala-gamma-D-Glu-L-Lys-D-Ala-D-Ala)](n+1)-di-trans,octa-cis-undecaprenyl diphosphate + di-trans,octa-cis-undecaprenyl diphosphate + H(+)</text>
        <dbReference type="Rhea" id="RHEA:23708"/>
        <dbReference type="Rhea" id="RHEA-COMP:9602"/>
        <dbReference type="Rhea" id="RHEA-COMP:9603"/>
        <dbReference type="ChEBI" id="CHEBI:15378"/>
        <dbReference type="ChEBI" id="CHEBI:58405"/>
        <dbReference type="ChEBI" id="CHEBI:60033"/>
        <dbReference type="ChEBI" id="CHEBI:78435"/>
        <dbReference type="EC" id="2.4.99.28"/>
    </reaction>
</comment>
<dbReference type="EMBL" id="MLJW01000738">
    <property type="protein sequence ID" value="OIQ83081.1"/>
    <property type="molecule type" value="Genomic_DNA"/>
</dbReference>
<organism evidence="9">
    <name type="scientific">mine drainage metagenome</name>
    <dbReference type="NCBI Taxonomy" id="410659"/>
    <lineage>
        <taxon>unclassified sequences</taxon>
        <taxon>metagenomes</taxon>
        <taxon>ecological metagenomes</taxon>
    </lineage>
</organism>
<dbReference type="GO" id="GO:0030288">
    <property type="term" value="C:outer membrane-bounded periplasmic space"/>
    <property type="evidence" value="ECO:0007669"/>
    <property type="project" value="TreeGrafter"/>
</dbReference>
<evidence type="ECO:0000256" key="6">
    <source>
        <dbReference type="ARBA" id="ARBA00044770"/>
    </source>
</evidence>
<evidence type="ECO:0000256" key="2">
    <source>
        <dbReference type="ARBA" id="ARBA00022670"/>
    </source>
</evidence>
<dbReference type="InterPro" id="IPR012338">
    <property type="entry name" value="Beta-lactam/transpept-like"/>
</dbReference>
<evidence type="ECO:0000256" key="5">
    <source>
        <dbReference type="ARBA" id="ARBA00023268"/>
    </source>
</evidence>
<evidence type="ECO:0000256" key="3">
    <source>
        <dbReference type="ARBA" id="ARBA00022676"/>
    </source>
</evidence>
<protein>
    <recommendedName>
        <fullName evidence="6">peptidoglycan glycosyltransferase</fullName>
        <ecNumber evidence="6">2.4.99.28</ecNumber>
    </recommendedName>
</protein>
<feature type="domain" description="Glycosyl transferase family 51" evidence="8">
    <location>
        <begin position="122"/>
        <end position="320"/>
    </location>
</feature>
<dbReference type="Gene3D" id="1.10.3810.10">
    <property type="entry name" value="Biosynthetic peptidoglycan transglycosylase-like"/>
    <property type="match status" value="1"/>
</dbReference>
<sequence>MLLAATVTAIGFEVRTSWLQAHLLARYARSLSFRDGRGASVAIAFPRCGPYDRSFGYVLIPQFAQRLHTEGYAIASQARMSPNMLAVFRLGLYPPYHEKDQAGLVLRDSCGVRYYVASFPTSTYADFTSVPPLLVRSLLYIEDRRLLDSSEPMRNPALAWGRFSRALFAQLQHLVEPAERTPGGSTLATQIEKFRHAQDGRTRHDIDKLRQMASASLRAYAGGADDMAARRRVVVDYLNTVPLAARPRVGAIHGLRDGLQTWYGRDPRAVDALLRAADPASAASALAYKQALSLMIAQRAPTHFLLHDPGALERLTDRYLERLAAGGVITPSLRDAALRQSLRFTPAPHTPPPVSFVTEKAATAMRVRLSQLLGMRDLYALDHLDLDVRTTLDHTVQRAVTARLRAAATSTGAAAEGLYGRNMLLAHADPRHILYSFTLYERVAGVDLLRVQTDSGDQPFDINQGARLNLGSTAKLRTIILYLQIVTALHDRYTGLDDQALRHVPVAPLDPIKAWALRYLQTTSDRSLLPMLRAALQRTYSGNPDEAFFTGGALQRFSNFDAADDHAVLSVATGFQHSVNLVFVRLMRDIVRYEMDSRPELAAQVMRNPALRIAYLKRFAESEGAAFVSRFYRRYRGLEPRAMETTLLASVPAVPFRKAAAILGLEPGATPQRFAAQMRAALPGAALDDALLATLYSRYAATRFDLADRGFIARVHPLELWVVSYLVEHPQASLRQLLRASEAQRLEVYTWLFRTHERRRQDMRIRMVLEAEAYRRIAAAWQRLGYPFTSVTPSFACALGASGDRPAALAELIGTVVNGGMLEPVRQISELDFAAGTPYATRFAALPSHGTRVYPQAIADVLRPVLLSVVDGGTGIRLRGAYRLADGSHIAVGGKTGTGDQRFDVYSPRGRLIESRRVKRSATFVFFLGDRFFGTITAYAREPYAASYHFTSAMTVQLLRDLAPDLMPLVAPGAPCAAHAPAVGLPVAPAQAAPRRPAMHRVSSSTAHHARAAYGCKRSADMYARGHGVARELAAANGPSGVRRGDSKPVSLIAANRCRRRSGAGAVLAISRLERTERQA</sequence>
<evidence type="ECO:0000256" key="7">
    <source>
        <dbReference type="ARBA" id="ARBA00049902"/>
    </source>
</evidence>
<dbReference type="GO" id="GO:0006508">
    <property type="term" value="P:proteolysis"/>
    <property type="evidence" value="ECO:0007669"/>
    <property type="project" value="UniProtKB-KW"/>
</dbReference>